<keyword evidence="4 18" id="KW-0812">Transmembrane</keyword>
<organism evidence="19 20">
    <name type="scientific">Ambispora gerdemannii</name>
    <dbReference type="NCBI Taxonomy" id="144530"/>
    <lineage>
        <taxon>Eukaryota</taxon>
        <taxon>Fungi</taxon>
        <taxon>Fungi incertae sedis</taxon>
        <taxon>Mucoromycota</taxon>
        <taxon>Glomeromycotina</taxon>
        <taxon>Glomeromycetes</taxon>
        <taxon>Archaeosporales</taxon>
        <taxon>Ambisporaceae</taxon>
        <taxon>Ambispora</taxon>
    </lineage>
</organism>
<evidence type="ECO:0000256" key="9">
    <source>
        <dbReference type="ARBA" id="ARBA00023002"/>
    </source>
</evidence>
<keyword evidence="8 18" id="KW-1133">Transmembrane helix</keyword>
<keyword evidence="11" id="KW-0443">Lipid metabolism</keyword>
<feature type="transmembrane region" description="Helical" evidence="18">
    <location>
        <begin position="40"/>
        <end position="65"/>
    </location>
</feature>
<dbReference type="InterPro" id="IPR001171">
    <property type="entry name" value="ERG24_DHCR-like"/>
</dbReference>
<dbReference type="PROSITE" id="PS01018">
    <property type="entry name" value="STEROL_REDUCT_2"/>
    <property type="match status" value="1"/>
</dbReference>
<feature type="transmembrane region" description="Helical" evidence="18">
    <location>
        <begin position="326"/>
        <end position="344"/>
    </location>
</feature>
<evidence type="ECO:0000256" key="1">
    <source>
        <dbReference type="ARBA" id="ARBA00004477"/>
    </source>
</evidence>
<dbReference type="Pfam" id="PF01222">
    <property type="entry name" value="ERG4_ERG24"/>
    <property type="match status" value="1"/>
</dbReference>
<evidence type="ECO:0000256" key="12">
    <source>
        <dbReference type="ARBA" id="ARBA00023136"/>
    </source>
</evidence>
<keyword evidence="13" id="KW-1207">Sterol metabolism</keyword>
<keyword evidence="10" id="KW-0756">Sterol biosynthesis</keyword>
<evidence type="ECO:0000256" key="11">
    <source>
        <dbReference type="ARBA" id="ARBA00023098"/>
    </source>
</evidence>
<evidence type="ECO:0000256" key="16">
    <source>
        <dbReference type="ARBA" id="ARBA00038892"/>
    </source>
</evidence>
<comment type="caution">
    <text evidence="19">The sequence shown here is derived from an EMBL/GenBank/DDBJ whole genome shotgun (WGS) entry which is preliminary data.</text>
</comment>
<evidence type="ECO:0000256" key="6">
    <source>
        <dbReference type="ARBA" id="ARBA00022857"/>
    </source>
</evidence>
<dbReference type="GO" id="GO:0005789">
    <property type="term" value="C:endoplasmic reticulum membrane"/>
    <property type="evidence" value="ECO:0007669"/>
    <property type="project" value="UniProtKB-SubCell"/>
</dbReference>
<name>A0A9N8UZH4_9GLOM</name>
<evidence type="ECO:0000256" key="14">
    <source>
        <dbReference type="ARBA" id="ARBA00023221"/>
    </source>
</evidence>
<dbReference type="Proteomes" id="UP000789831">
    <property type="component" value="Unassembled WGS sequence"/>
</dbReference>
<comment type="pathway">
    <text evidence="15">Steroid metabolism; ergosterol biosynthesis.</text>
</comment>
<feature type="transmembrane region" description="Helical" evidence="18">
    <location>
        <begin position="289"/>
        <end position="314"/>
    </location>
</feature>
<accession>A0A9N8UZH4</accession>
<dbReference type="EC" id="1.3.1.71" evidence="16"/>
<comment type="catalytic activity">
    <reaction evidence="17">
        <text>ergosterol + NADP(+) = ergosta-5,7,22,24(28)-tetraen-3beta-ol + NADPH + H(+)</text>
        <dbReference type="Rhea" id="RHEA:18501"/>
        <dbReference type="ChEBI" id="CHEBI:15378"/>
        <dbReference type="ChEBI" id="CHEBI:16933"/>
        <dbReference type="ChEBI" id="CHEBI:18249"/>
        <dbReference type="ChEBI" id="CHEBI:57783"/>
        <dbReference type="ChEBI" id="CHEBI:58349"/>
        <dbReference type="EC" id="1.3.1.71"/>
    </reaction>
    <physiologicalReaction direction="right-to-left" evidence="17">
        <dbReference type="Rhea" id="RHEA:18503"/>
    </physiologicalReaction>
</comment>
<evidence type="ECO:0000313" key="19">
    <source>
        <dbReference type="EMBL" id="CAG8433038.1"/>
    </source>
</evidence>
<keyword evidence="14" id="KW-0753">Steroid metabolism</keyword>
<feature type="transmembrane region" description="Helical" evidence="18">
    <location>
        <begin position="226"/>
        <end position="244"/>
    </location>
</feature>
<evidence type="ECO:0000256" key="18">
    <source>
        <dbReference type="SAM" id="Phobius"/>
    </source>
</evidence>
<dbReference type="AlphaFoldDB" id="A0A9N8UZH4"/>
<dbReference type="InterPro" id="IPR018083">
    <property type="entry name" value="Sterol_reductase_CS"/>
</dbReference>
<dbReference type="GO" id="GO:0000246">
    <property type="term" value="F:Delta24(24-1) sterol reductase activity"/>
    <property type="evidence" value="ECO:0007669"/>
    <property type="project" value="UniProtKB-EC"/>
</dbReference>
<evidence type="ECO:0000256" key="5">
    <source>
        <dbReference type="ARBA" id="ARBA00022824"/>
    </source>
</evidence>
<keyword evidence="20" id="KW-1185">Reference proteome</keyword>
<evidence type="ECO:0000313" key="20">
    <source>
        <dbReference type="Proteomes" id="UP000789831"/>
    </source>
</evidence>
<evidence type="ECO:0000256" key="17">
    <source>
        <dbReference type="ARBA" id="ARBA00048918"/>
    </source>
</evidence>
<evidence type="ECO:0000256" key="7">
    <source>
        <dbReference type="ARBA" id="ARBA00022955"/>
    </source>
</evidence>
<evidence type="ECO:0000256" key="3">
    <source>
        <dbReference type="ARBA" id="ARBA00022516"/>
    </source>
</evidence>
<evidence type="ECO:0000256" key="15">
    <source>
        <dbReference type="ARBA" id="ARBA00029435"/>
    </source>
</evidence>
<dbReference type="Gene3D" id="1.20.120.1630">
    <property type="match status" value="1"/>
</dbReference>
<evidence type="ECO:0000256" key="4">
    <source>
        <dbReference type="ARBA" id="ARBA00022692"/>
    </source>
</evidence>
<keyword evidence="7" id="KW-0752">Steroid biosynthesis</keyword>
<evidence type="ECO:0000256" key="8">
    <source>
        <dbReference type="ARBA" id="ARBA00022989"/>
    </source>
</evidence>
<proteinExistence type="inferred from homology"/>
<evidence type="ECO:0000256" key="10">
    <source>
        <dbReference type="ARBA" id="ARBA00023011"/>
    </source>
</evidence>
<feature type="transmembrane region" description="Helical" evidence="18">
    <location>
        <begin position="408"/>
        <end position="428"/>
    </location>
</feature>
<evidence type="ECO:0000256" key="13">
    <source>
        <dbReference type="ARBA" id="ARBA00023166"/>
    </source>
</evidence>
<keyword evidence="5" id="KW-0256">Endoplasmic reticulum</keyword>
<protein>
    <recommendedName>
        <fullName evidence="16">Delta(24(24(1)))-sterol reductase</fullName>
        <ecNumber evidence="16">1.3.1.71</ecNumber>
    </recommendedName>
</protein>
<dbReference type="PANTHER" id="PTHR21257">
    <property type="entry name" value="DELTA(14)-STEROL REDUCTASE"/>
    <property type="match status" value="1"/>
</dbReference>
<sequence>MSNYITQTELDKVLHQDAYTSKNTKNKKYNQIDEKLDSEIIFEFGGPWGVTAMMLGFPTLMYYMWGCLYFNRGQLVSPFNLEFWQLVAEGASPTWYSTKIYVVFCLFELFLAFYMPGPIVKGAPVARLKGQKLDYICNGVTSWYATLITSYIVHHFGWFRLTDLIDQFGHIMSVAIISGFIITIVVYTNAILQGNQYRMSGNFFYDIFMGAVLNPRIGKVDMKMFAEIRIPWVILFYISVSAAIKEYELFGYLSPSMGFMVLAHFLYVNACMKGEECIPTTWDVTYEKFGFMLIFWNYAGVPFTYCYSTLYLHITSIDNDAPLQHSLPWTIFCYSLLLAGYYIWDTANSQKNKFRMLVNGSYIPRHTFPQLPWGILKNPTYIRTKHGNLLLTSGWWGIARKIHYTADLMMAFAWGFITGFETLIPYFYPLFFVAVLTHRVSRDIERCSKKYGKDWEEYCRKVPYIFIPGLI</sequence>
<dbReference type="GO" id="GO:0006696">
    <property type="term" value="P:ergosterol biosynthetic process"/>
    <property type="evidence" value="ECO:0007669"/>
    <property type="project" value="TreeGrafter"/>
</dbReference>
<feature type="transmembrane region" description="Helical" evidence="18">
    <location>
        <begin position="250"/>
        <end position="268"/>
    </location>
</feature>
<dbReference type="OrthoDB" id="5326588at2759"/>
<keyword evidence="12 18" id="KW-0472">Membrane</keyword>
<dbReference type="PANTHER" id="PTHR21257:SF31">
    <property type="entry name" value="DELTA(24(24(1)))-STEROL REDUCTASE ERG4"/>
    <property type="match status" value="1"/>
</dbReference>
<evidence type="ECO:0000256" key="2">
    <source>
        <dbReference type="ARBA" id="ARBA00005402"/>
    </source>
</evidence>
<feature type="transmembrane region" description="Helical" evidence="18">
    <location>
        <begin position="168"/>
        <end position="192"/>
    </location>
</feature>
<dbReference type="FunFam" id="1.20.120.1630:FF:000003">
    <property type="entry name" value="C-24(28) sterol reductase"/>
    <property type="match status" value="1"/>
</dbReference>
<dbReference type="EMBL" id="CAJVPL010000001">
    <property type="protein sequence ID" value="CAG8433038.1"/>
    <property type="molecule type" value="Genomic_DNA"/>
</dbReference>
<comment type="similarity">
    <text evidence="2">Belongs to the ERG4/ERG24 family.</text>
</comment>
<gene>
    <name evidence="19" type="ORF">AGERDE_LOCUS23</name>
</gene>
<keyword evidence="9" id="KW-0560">Oxidoreductase</keyword>
<feature type="transmembrane region" description="Helical" evidence="18">
    <location>
        <begin position="135"/>
        <end position="156"/>
    </location>
</feature>
<comment type="subcellular location">
    <subcellularLocation>
        <location evidence="1">Endoplasmic reticulum membrane</location>
        <topology evidence="1">Multi-pass membrane protein</topology>
    </subcellularLocation>
</comment>
<keyword evidence="6" id="KW-0521">NADP</keyword>
<reference evidence="19" key="1">
    <citation type="submission" date="2021-06" db="EMBL/GenBank/DDBJ databases">
        <authorList>
            <person name="Kallberg Y."/>
            <person name="Tangrot J."/>
            <person name="Rosling A."/>
        </authorList>
    </citation>
    <scope>NUCLEOTIDE SEQUENCE</scope>
    <source>
        <strain evidence="19">MT106</strain>
    </source>
</reference>
<feature type="transmembrane region" description="Helical" evidence="18">
    <location>
        <begin position="94"/>
        <end position="114"/>
    </location>
</feature>
<keyword evidence="3" id="KW-0444">Lipid biosynthesis</keyword>
<dbReference type="PROSITE" id="PS01017">
    <property type="entry name" value="STEROL_REDUCT_1"/>
    <property type="match status" value="1"/>
</dbReference>